<feature type="domain" description="CoA carboxyltransferase C-terminal" evidence="3">
    <location>
        <begin position="268"/>
        <end position="519"/>
    </location>
</feature>
<proteinExistence type="predicted"/>
<gene>
    <name evidence="4" type="ORF">L485_10835</name>
</gene>
<feature type="region of interest" description="Disordered" evidence="1">
    <location>
        <begin position="499"/>
        <end position="527"/>
    </location>
</feature>
<evidence type="ECO:0000259" key="3">
    <source>
        <dbReference type="PROSITE" id="PS50989"/>
    </source>
</evidence>
<dbReference type="AlphaFoldDB" id="T0GL10"/>
<dbReference type="PROSITE" id="PS50980">
    <property type="entry name" value="COA_CT_NTER"/>
    <property type="match status" value="1"/>
</dbReference>
<dbReference type="Proteomes" id="UP000015524">
    <property type="component" value="Unassembled WGS sequence"/>
</dbReference>
<name>T0GL10_9SPHN</name>
<comment type="caution">
    <text evidence="4">The sequence shown here is derived from an EMBL/GenBank/DDBJ whole genome shotgun (WGS) entry which is preliminary data.</text>
</comment>
<dbReference type="PANTHER" id="PTHR43842">
    <property type="entry name" value="PROPIONYL-COA CARBOXYLASE BETA CHAIN"/>
    <property type="match status" value="1"/>
</dbReference>
<organism evidence="4 5">
    <name type="scientific">Sphingobium baderi LL03</name>
    <dbReference type="NCBI Taxonomy" id="1114964"/>
    <lineage>
        <taxon>Bacteria</taxon>
        <taxon>Pseudomonadati</taxon>
        <taxon>Pseudomonadota</taxon>
        <taxon>Alphaproteobacteria</taxon>
        <taxon>Sphingomonadales</taxon>
        <taxon>Sphingomonadaceae</taxon>
        <taxon>Sphingobium</taxon>
    </lineage>
</organism>
<evidence type="ECO:0000313" key="5">
    <source>
        <dbReference type="Proteomes" id="UP000015524"/>
    </source>
</evidence>
<sequence length="540" mass="57829">MPATEDTDPIHTIATDLEARRNHGRSMGGAERVARHKAGEQGQGGRLTVRDRVDALLDMGSFFEVGLLNHSDMPGICGETPADGKVAGFGTVDGRPVAVIGNDATTLAGAGGRSGARKMDQVSSTAFEKGYPLILFAESGGGRIPDILTPVGIISYPSPPGAFGKRQRRVPLVTAIMGNAFGESAFSAAQSDLVAQVKGTCMAVSSPRALEIATTEKVTAEELGGWEVHAKVTGLADQVADTDADAIALVRDFLSYMPSHNDALPPRSADRDDPAADRQGKLASIIPTQPRRGYDMRAALRILFDHGRFLELKPLFDRSVITALARLDGHTVGVVANNPLGNGGAMGFDGADKITSFIILCDSFNIPLVFLCDTPGFFVSRKAEERRMAGRISTQWVALSAATVPKVSVVLRKAYGAGYFSMGGPRMGMDWHFAWPTADIGFVAPEVAVNIAHARKLREPDADPELRETLIREMRAANSPWEAAGHHYIHDVIAPHERAGACRHPGRGRRKSADARRDQGSSENHWPGKAEMARIAGMCR</sequence>
<dbReference type="RefSeq" id="WP_021245017.1">
    <property type="nucleotide sequence ID" value="NZ_ATIB01000060.1"/>
</dbReference>
<dbReference type="Pfam" id="PF01039">
    <property type="entry name" value="Carboxyl_trans"/>
    <property type="match status" value="1"/>
</dbReference>
<reference evidence="4 5" key="1">
    <citation type="journal article" date="2013" name="Genome Announc.">
        <title>Draft Genome Sequence of a Hexachlorocyclohexane-Degrading Bacterium, Sphingobium baderi Strain LL03T.</title>
        <authorList>
            <person name="Kaur J."/>
            <person name="Verma H."/>
            <person name="Tripathi C."/>
            <person name="Khurana J.P."/>
            <person name="Lal R."/>
        </authorList>
    </citation>
    <scope>NUCLEOTIDE SEQUENCE [LARGE SCALE GENOMIC DNA]</scope>
    <source>
        <strain evidence="4 5">LL03</strain>
    </source>
</reference>
<dbReference type="PANTHER" id="PTHR43842:SF2">
    <property type="entry name" value="PROPIONYL-COA CARBOXYLASE BETA CHAIN, MITOCHONDRIAL"/>
    <property type="match status" value="1"/>
</dbReference>
<dbReference type="InterPro" id="IPR029045">
    <property type="entry name" value="ClpP/crotonase-like_dom_sf"/>
</dbReference>
<dbReference type="OrthoDB" id="9803706at2"/>
<dbReference type="PROSITE" id="PS50989">
    <property type="entry name" value="COA_CT_CTER"/>
    <property type="match status" value="1"/>
</dbReference>
<dbReference type="EMBL" id="ATIB01000060">
    <property type="protein sequence ID" value="EQB01362.1"/>
    <property type="molecule type" value="Genomic_DNA"/>
</dbReference>
<dbReference type="InterPro" id="IPR011763">
    <property type="entry name" value="COA_CT_C"/>
</dbReference>
<feature type="domain" description="CoA carboxyltransferase N-terminal" evidence="2">
    <location>
        <begin position="10"/>
        <end position="269"/>
    </location>
</feature>
<evidence type="ECO:0000256" key="1">
    <source>
        <dbReference type="SAM" id="MobiDB-lite"/>
    </source>
</evidence>
<dbReference type="PATRIC" id="fig|1114964.3.peg.2114"/>
<dbReference type="InterPro" id="IPR051047">
    <property type="entry name" value="AccD/PCCB"/>
</dbReference>
<dbReference type="GO" id="GO:0004658">
    <property type="term" value="F:propionyl-CoA carboxylase activity"/>
    <property type="evidence" value="ECO:0007669"/>
    <property type="project" value="TreeGrafter"/>
</dbReference>
<dbReference type="eggNOG" id="COG4799">
    <property type="taxonomic scope" value="Bacteria"/>
</dbReference>
<feature type="region of interest" description="Disordered" evidence="1">
    <location>
        <begin position="261"/>
        <end position="282"/>
    </location>
</feature>
<evidence type="ECO:0000313" key="4">
    <source>
        <dbReference type="EMBL" id="EQB01362.1"/>
    </source>
</evidence>
<accession>T0GL10</accession>
<evidence type="ECO:0000259" key="2">
    <source>
        <dbReference type="PROSITE" id="PS50980"/>
    </source>
</evidence>
<dbReference type="InterPro" id="IPR011762">
    <property type="entry name" value="COA_CT_N"/>
</dbReference>
<dbReference type="InterPro" id="IPR034733">
    <property type="entry name" value="AcCoA_carboxyl_beta"/>
</dbReference>
<dbReference type="Gene3D" id="3.90.226.10">
    <property type="entry name" value="2-enoyl-CoA Hydratase, Chain A, domain 1"/>
    <property type="match status" value="2"/>
</dbReference>
<evidence type="ECO:0008006" key="6">
    <source>
        <dbReference type="Google" id="ProtNLM"/>
    </source>
</evidence>
<dbReference type="SUPFAM" id="SSF52096">
    <property type="entry name" value="ClpP/crotonase"/>
    <property type="match status" value="2"/>
</dbReference>
<protein>
    <recommendedName>
        <fullName evidence="6">Methylmalonyl-CoA carboxyltransferase</fullName>
    </recommendedName>
</protein>
<keyword evidence="5" id="KW-1185">Reference proteome</keyword>
<feature type="compositionally biased region" description="Basic and acidic residues" evidence="1">
    <location>
        <begin position="511"/>
        <end position="527"/>
    </location>
</feature>
<feature type="compositionally biased region" description="Basic and acidic residues" evidence="1">
    <location>
        <begin position="268"/>
        <end position="280"/>
    </location>
</feature>